<dbReference type="Proteomes" id="UP000694861">
    <property type="component" value="Linkage group LG5"/>
</dbReference>
<feature type="region of interest" description="Disordered" evidence="1">
    <location>
        <begin position="1"/>
        <end position="82"/>
    </location>
</feature>
<dbReference type="RefSeq" id="XP_008234417.1">
    <property type="nucleotide sequence ID" value="XM_008236195.1"/>
</dbReference>
<proteinExistence type="predicted"/>
<feature type="compositionally biased region" description="Gly residues" evidence="1">
    <location>
        <begin position="1"/>
        <end position="19"/>
    </location>
</feature>
<evidence type="ECO:0000256" key="1">
    <source>
        <dbReference type="SAM" id="MobiDB-lite"/>
    </source>
</evidence>
<evidence type="ECO:0000313" key="2">
    <source>
        <dbReference type="Proteomes" id="UP000694861"/>
    </source>
</evidence>
<feature type="compositionally biased region" description="Low complexity" evidence="1">
    <location>
        <begin position="20"/>
        <end position="34"/>
    </location>
</feature>
<organism evidence="2 3">
    <name type="scientific">Prunus mume</name>
    <name type="common">Japanese apricot</name>
    <name type="synonym">Armeniaca mume</name>
    <dbReference type="NCBI Taxonomy" id="102107"/>
    <lineage>
        <taxon>Eukaryota</taxon>
        <taxon>Viridiplantae</taxon>
        <taxon>Streptophyta</taxon>
        <taxon>Embryophyta</taxon>
        <taxon>Tracheophyta</taxon>
        <taxon>Spermatophyta</taxon>
        <taxon>Magnoliopsida</taxon>
        <taxon>eudicotyledons</taxon>
        <taxon>Gunneridae</taxon>
        <taxon>Pentapetalae</taxon>
        <taxon>rosids</taxon>
        <taxon>fabids</taxon>
        <taxon>Rosales</taxon>
        <taxon>Rosaceae</taxon>
        <taxon>Amygdaloideae</taxon>
        <taxon>Amygdaleae</taxon>
        <taxon>Prunus</taxon>
    </lineage>
</organism>
<feature type="compositionally biased region" description="Low complexity" evidence="1">
    <location>
        <begin position="44"/>
        <end position="82"/>
    </location>
</feature>
<reference evidence="2" key="1">
    <citation type="journal article" date="2012" name="Nat. Commun.">
        <title>The genome of Prunus mume.</title>
        <authorList>
            <person name="Zhang Q."/>
            <person name="Chen W."/>
            <person name="Sun L."/>
            <person name="Zhao F."/>
            <person name="Huang B."/>
            <person name="Yang W."/>
            <person name="Tao Y."/>
            <person name="Wang J."/>
            <person name="Yuan Z."/>
            <person name="Fan G."/>
            <person name="Xing Z."/>
            <person name="Han C."/>
            <person name="Pan H."/>
            <person name="Zhong X."/>
            <person name="Shi W."/>
            <person name="Liang X."/>
            <person name="Du D."/>
            <person name="Sun F."/>
            <person name="Xu Z."/>
            <person name="Hao R."/>
            <person name="Lv T."/>
            <person name="Lv Y."/>
            <person name="Zheng Z."/>
            <person name="Sun M."/>
            <person name="Luo L."/>
            <person name="Cai M."/>
            <person name="Gao Y."/>
            <person name="Wang J."/>
            <person name="Yin Y."/>
            <person name="Xu X."/>
            <person name="Cheng T."/>
            <person name="Wang J."/>
        </authorList>
    </citation>
    <scope>NUCLEOTIDE SEQUENCE [LARGE SCALE GENOMIC DNA]</scope>
</reference>
<evidence type="ECO:0000313" key="3">
    <source>
        <dbReference type="RefSeq" id="XP_008234417.1"/>
    </source>
</evidence>
<sequence length="357" mass="38552">MMFGGKSMGGGGGGGGGGSMFRAVSRAAVTRSVAGGPPIQEPLSSSNSNSSATNTTTTATTSTSRHTQKPSSSNNLSLSSPTSPFASYNLPLPANSGVPSWPSSPHFDDIDWVTVDNGSSEEDDERRHGFLEDFVLGPVPSRDEVQNAVSALQQVFSPSHAQFVRDKYASELERDVADKITSASAGLVDRVSSVGSELDWMEPSAYLCNSKMLQPHASERVYDAFHLLQTESSVQRMVISLSSDRAVWDAVMSNEVVRELRESFYAAEDNSSQSPDEDADDKNKATNIVKWIFQNTMVKVMEVIEKITKVLGDLIHPPASKKVNAGASNRFEEKLRTSFMLSVVVLLVVVVTRSHKA</sequence>
<dbReference type="GeneID" id="103333370"/>
<dbReference type="PANTHER" id="PTHR33625">
    <property type="entry name" value="OS08G0179900 PROTEIN"/>
    <property type="match status" value="1"/>
</dbReference>
<accession>A0ABM0P4W1</accession>
<reference evidence="3" key="2">
    <citation type="submission" date="2025-08" db="UniProtKB">
        <authorList>
            <consortium name="RefSeq"/>
        </authorList>
    </citation>
    <scope>IDENTIFICATION</scope>
</reference>
<protein>
    <submittedName>
        <fullName evidence="3">Uncharacterized protein LOC103333370</fullName>
    </submittedName>
</protein>
<keyword evidence="2" id="KW-1185">Reference proteome</keyword>
<name>A0ABM0P4W1_PRUMU</name>
<gene>
    <name evidence="3" type="primary">LOC103333370</name>
</gene>
<dbReference type="PANTHER" id="PTHR33625:SF3">
    <property type="entry name" value="OS04G0550700 PROTEIN"/>
    <property type="match status" value="1"/>
</dbReference>